<dbReference type="EMBL" id="FQVB01000010">
    <property type="protein sequence ID" value="SHF04423.1"/>
    <property type="molecule type" value="Genomic_DNA"/>
</dbReference>
<dbReference type="InterPro" id="IPR035965">
    <property type="entry name" value="PAS-like_dom_sf"/>
</dbReference>
<dbReference type="InterPro" id="IPR003661">
    <property type="entry name" value="HisK_dim/P_dom"/>
</dbReference>
<dbReference type="InterPro" id="IPR004358">
    <property type="entry name" value="Sig_transdc_His_kin-like_C"/>
</dbReference>
<feature type="domain" description="Response regulatory" evidence="9">
    <location>
        <begin position="802"/>
        <end position="918"/>
    </location>
</feature>
<dbReference type="InterPro" id="IPR003018">
    <property type="entry name" value="GAF"/>
</dbReference>
<dbReference type="Pfam" id="PF00512">
    <property type="entry name" value="HisKA"/>
    <property type="match status" value="1"/>
</dbReference>
<dbReference type="PANTHER" id="PTHR43304">
    <property type="entry name" value="PHYTOCHROME-LIKE PROTEIN CPH1"/>
    <property type="match status" value="1"/>
</dbReference>
<dbReference type="Pfam" id="PF08448">
    <property type="entry name" value="PAS_4"/>
    <property type="match status" value="1"/>
</dbReference>
<dbReference type="SMART" id="SM00387">
    <property type="entry name" value="HATPase_c"/>
    <property type="match status" value="1"/>
</dbReference>
<evidence type="ECO:0000259" key="8">
    <source>
        <dbReference type="PROSITE" id="PS50109"/>
    </source>
</evidence>
<dbReference type="Gene3D" id="3.30.450.20">
    <property type="entry name" value="PAS domain"/>
    <property type="match status" value="3"/>
</dbReference>
<feature type="domain" description="PAC" evidence="11">
    <location>
        <begin position="70"/>
        <end position="122"/>
    </location>
</feature>
<sequence length="920" mass="102549">MDKGPQWDVTFDALQDAVMVLDPEGCILSCNRAAQEMFGVREDALGRPCWEVIHKSTKPVRDCPTVCAKRSLTRERREFRMGSRWFLADSHPLLDEEGRLTGIIHVVSDITEKKETEEAFRRSEERFRQAMEAARDGIWEWDVRTGKVYYSPAYAQMLGYEVSEFGDVVGAWIEHVHPEDRERALEVNRRCIENEVPHFEVEFRMRTKHGDWKWILGRGKAVKRDADGTALVMIGTHTDITQLKLSQEKLLVQSWIGAALATITRMEEGLGLILDAVVHVTGLDCGAVFFLKEEPERLVMIHQVGLPAPVAQAMQSPDGVRAMCRLVQAGGACYAAHERLDVPGAGVAQAEGLQAAAVVPIRYEHRVVGCLYVASRSGTDISRENQRFLESVAAQMGNAYGRVEARRRLDESLKQYRTLFEVAGDAFFVVRRADGCIMDANQAASKLLEIARGELIGRPWTHLWAGDQRLEEWVRNLESAEASGPIFVQARLTTRSGEAVPVEISASPFDLNGHRVIYISARDIRERLRAERERRALEEQLRQAQKMESVGRLAGGIAHDFNNLLTPILGYAEMLTSVVQEAELCTTYARSIRDAALKAKDLIGKLLAFSRRQVLDMRPVDLRAALEDLQAMLRRTIRENIEIQMSLPQEPVVVKADVRQMEQVLVNLVVNAQDAMPSGGTLAVQLESREFLEESEIPAPDLAPGRYAVLTVADTGTGMDRRTLERIFEPFFTTKAEGKGTGLGLSTVYGIVEQHEGRILATSIPGMGSAFEIYLPQLEGTAAYREPDDAESPPVVRGKGETILLVEDDDMVRELTYSMLQSLGYHVLEAASPSHALQRVEALREPPAALLTDMVLPEMTGKDLFGILRKKWPELKVLYMSGYPEKIEAGEAPDRGGLAFLPKPFSMAQLSRKLAAVLEG</sequence>
<dbReference type="STRING" id="1121391.SAMN02745206_01243"/>
<feature type="domain" description="PAS" evidence="10">
    <location>
        <begin position="412"/>
        <end position="458"/>
    </location>
</feature>
<dbReference type="Pfam" id="PF08447">
    <property type="entry name" value="PAS_3"/>
    <property type="match status" value="1"/>
</dbReference>
<evidence type="ECO:0000313" key="12">
    <source>
        <dbReference type="EMBL" id="SHF04423.1"/>
    </source>
</evidence>
<dbReference type="Gene3D" id="1.10.287.130">
    <property type="match status" value="1"/>
</dbReference>
<dbReference type="SMART" id="SM00091">
    <property type="entry name" value="PAS"/>
    <property type="match status" value="3"/>
</dbReference>
<dbReference type="Pfam" id="PF13426">
    <property type="entry name" value="PAS_9"/>
    <property type="match status" value="1"/>
</dbReference>
<dbReference type="SUPFAM" id="SSF55785">
    <property type="entry name" value="PYP-like sensor domain (PAS domain)"/>
    <property type="match status" value="3"/>
</dbReference>
<comment type="catalytic activity">
    <reaction evidence="1">
        <text>ATP + protein L-histidine = ADP + protein N-phospho-L-histidine.</text>
        <dbReference type="EC" id="2.7.13.3"/>
    </reaction>
</comment>
<dbReference type="InterPro" id="IPR029016">
    <property type="entry name" value="GAF-like_dom_sf"/>
</dbReference>
<dbReference type="InterPro" id="IPR003594">
    <property type="entry name" value="HATPase_dom"/>
</dbReference>
<dbReference type="PROSITE" id="PS50112">
    <property type="entry name" value="PAS"/>
    <property type="match status" value="2"/>
</dbReference>
<name>A0A1M4YFI9_9BACT</name>
<dbReference type="EC" id="2.7.13.3" evidence="2"/>
<dbReference type="Proteomes" id="UP000184076">
    <property type="component" value="Unassembled WGS sequence"/>
</dbReference>
<dbReference type="SMART" id="SM00065">
    <property type="entry name" value="GAF"/>
    <property type="match status" value="1"/>
</dbReference>
<dbReference type="SUPFAM" id="SSF52172">
    <property type="entry name" value="CheY-like"/>
    <property type="match status" value="1"/>
</dbReference>
<dbReference type="Pfam" id="PF02518">
    <property type="entry name" value="HATPase_c"/>
    <property type="match status" value="1"/>
</dbReference>
<dbReference type="Gene3D" id="3.30.450.40">
    <property type="match status" value="1"/>
</dbReference>
<evidence type="ECO:0000256" key="6">
    <source>
        <dbReference type="PROSITE-ProRule" id="PRU00169"/>
    </source>
</evidence>
<evidence type="ECO:0000256" key="4">
    <source>
        <dbReference type="ARBA" id="ARBA00022679"/>
    </source>
</evidence>
<evidence type="ECO:0000256" key="7">
    <source>
        <dbReference type="SAM" id="Coils"/>
    </source>
</evidence>
<dbReference type="CDD" id="cd00082">
    <property type="entry name" value="HisKA"/>
    <property type="match status" value="1"/>
</dbReference>
<accession>A0A1M4YFI9</accession>
<feature type="modified residue" description="4-aspartylphosphate" evidence="6">
    <location>
        <position position="853"/>
    </location>
</feature>
<dbReference type="InterPro" id="IPR005467">
    <property type="entry name" value="His_kinase_dom"/>
</dbReference>
<dbReference type="PROSITE" id="PS50113">
    <property type="entry name" value="PAC"/>
    <property type="match status" value="2"/>
</dbReference>
<evidence type="ECO:0000313" key="13">
    <source>
        <dbReference type="Proteomes" id="UP000184076"/>
    </source>
</evidence>
<dbReference type="InterPro" id="IPR001789">
    <property type="entry name" value="Sig_transdc_resp-reg_receiver"/>
</dbReference>
<dbReference type="CDD" id="cd00130">
    <property type="entry name" value="PAS"/>
    <property type="match status" value="3"/>
</dbReference>
<evidence type="ECO:0000256" key="5">
    <source>
        <dbReference type="ARBA" id="ARBA00022777"/>
    </source>
</evidence>
<protein>
    <recommendedName>
        <fullName evidence="2">histidine kinase</fullName>
        <ecNumber evidence="2">2.7.13.3</ecNumber>
    </recommendedName>
</protein>
<dbReference type="RefSeq" id="WP_073037988.1">
    <property type="nucleotide sequence ID" value="NZ_FQVB01000010.1"/>
</dbReference>
<keyword evidence="3 6" id="KW-0597">Phosphoprotein</keyword>
<dbReference type="SMART" id="SM00448">
    <property type="entry name" value="REC"/>
    <property type="match status" value="1"/>
</dbReference>
<dbReference type="InterPro" id="IPR013656">
    <property type="entry name" value="PAS_4"/>
</dbReference>
<dbReference type="InterPro" id="IPR011006">
    <property type="entry name" value="CheY-like_superfamily"/>
</dbReference>
<evidence type="ECO:0000259" key="11">
    <source>
        <dbReference type="PROSITE" id="PS50113"/>
    </source>
</evidence>
<dbReference type="NCBIfam" id="TIGR00229">
    <property type="entry name" value="sensory_box"/>
    <property type="match status" value="3"/>
</dbReference>
<keyword evidence="13" id="KW-1185">Reference proteome</keyword>
<evidence type="ECO:0000256" key="1">
    <source>
        <dbReference type="ARBA" id="ARBA00000085"/>
    </source>
</evidence>
<gene>
    <name evidence="12" type="ORF">SAMN02745206_01243</name>
</gene>
<organism evidence="12 13">
    <name type="scientific">Desulfacinum infernum DSM 9756</name>
    <dbReference type="NCBI Taxonomy" id="1121391"/>
    <lineage>
        <taxon>Bacteria</taxon>
        <taxon>Pseudomonadati</taxon>
        <taxon>Thermodesulfobacteriota</taxon>
        <taxon>Syntrophobacteria</taxon>
        <taxon>Syntrophobacterales</taxon>
        <taxon>Syntrophobacteraceae</taxon>
        <taxon>Desulfacinum</taxon>
    </lineage>
</organism>
<proteinExistence type="predicted"/>
<dbReference type="PANTHER" id="PTHR43304:SF1">
    <property type="entry name" value="PAC DOMAIN-CONTAINING PROTEIN"/>
    <property type="match status" value="1"/>
</dbReference>
<dbReference type="Pfam" id="PF00072">
    <property type="entry name" value="Response_reg"/>
    <property type="match status" value="1"/>
</dbReference>
<dbReference type="InterPro" id="IPR001610">
    <property type="entry name" value="PAC"/>
</dbReference>
<dbReference type="InterPro" id="IPR036097">
    <property type="entry name" value="HisK_dim/P_sf"/>
</dbReference>
<dbReference type="SMART" id="SM00086">
    <property type="entry name" value="PAC"/>
    <property type="match status" value="3"/>
</dbReference>
<dbReference type="AlphaFoldDB" id="A0A1M4YFI9"/>
<evidence type="ECO:0000256" key="2">
    <source>
        <dbReference type="ARBA" id="ARBA00012438"/>
    </source>
</evidence>
<feature type="domain" description="PAC" evidence="11">
    <location>
        <begin position="199"/>
        <end position="252"/>
    </location>
</feature>
<dbReference type="SUPFAM" id="SSF47384">
    <property type="entry name" value="Homodimeric domain of signal transducing histidine kinase"/>
    <property type="match status" value="1"/>
</dbReference>
<dbReference type="Pfam" id="PF13185">
    <property type="entry name" value="GAF_2"/>
    <property type="match status" value="1"/>
</dbReference>
<dbReference type="Gene3D" id="3.40.50.2300">
    <property type="match status" value="1"/>
</dbReference>
<feature type="domain" description="Histidine kinase" evidence="8">
    <location>
        <begin position="556"/>
        <end position="779"/>
    </location>
</feature>
<dbReference type="InterPro" id="IPR052162">
    <property type="entry name" value="Sensor_kinase/Photoreceptor"/>
</dbReference>
<dbReference type="InterPro" id="IPR000014">
    <property type="entry name" value="PAS"/>
</dbReference>
<dbReference type="SUPFAM" id="SSF55874">
    <property type="entry name" value="ATPase domain of HSP90 chaperone/DNA topoisomerase II/histidine kinase"/>
    <property type="match status" value="1"/>
</dbReference>
<feature type="coiled-coil region" evidence="7">
    <location>
        <begin position="520"/>
        <end position="550"/>
    </location>
</feature>
<evidence type="ECO:0000259" key="9">
    <source>
        <dbReference type="PROSITE" id="PS50110"/>
    </source>
</evidence>
<keyword evidence="5" id="KW-0418">Kinase</keyword>
<dbReference type="InterPro" id="IPR013655">
    <property type="entry name" value="PAS_fold_3"/>
</dbReference>
<dbReference type="SUPFAM" id="SSF55781">
    <property type="entry name" value="GAF domain-like"/>
    <property type="match status" value="1"/>
</dbReference>
<dbReference type="PROSITE" id="PS50109">
    <property type="entry name" value="HIS_KIN"/>
    <property type="match status" value="1"/>
</dbReference>
<evidence type="ECO:0000256" key="3">
    <source>
        <dbReference type="ARBA" id="ARBA00022553"/>
    </source>
</evidence>
<dbReference type="Gene3D" id="3.30.565.10">
    <property type="entry name" value="Histidine kinase-like ATPase, C-terminal domain"/>
    <property type="match status" value="1"/>
</dbReference>
<dbReference type="InterPro" id="IPR000700">
    <property type="entry name" value="PAS-assoc_C"/>
</dbReference>
<dbReference type="SMART" id="SM00388">
    <property type="entry name" value="HisKA"/>
    <property type="match status" value="1"/>
</dbReference>
<keyword evidence="4" id="KW-0808">Transferase</keyword>
<dbReference type="InterPro" id="IPR036890">
    <property type="entry name" value="HATPase_C_sf"/>
</dbReference>
<dbReference type="PRINTS" id="PR00344">
    <property type="entry name" value="BCTRLSENSOR"/>
</dbReference>
<keyword evidence="7" id="KW-0175">Coiled coil</keyword>
<dbReference type="GO" id="GO:0000155">
    <property type="term" value="F:phosphorelay sensor kinase activity"/>
    <property type="evidence" value="ECO:0007669"/>
    <property type="project" value="InterPro"/>
</dbReference>
<feature type="domain" description="PAS" evidence="10">
    <location>
        <begin position="123"/>
        <end position="195"/>
    </location>
</feature>
<evidence type="ECO:0000259" key="10">
    <source>
        <dbReference type="PROSITE" id="PS50112"/>
    </source>
</evidence>
<reference evidence="13" key="1">
    <citation type="submission" date="2016-11" db="EMBL/GenBank/DDBJ databases">
        <authorList>
            <person name="Varghese N."/>
            <person name="Submissions S."/>
        </authorList>
    </citation>
    <scope>NUCLEOTIDE SEQUENCE [LARGE SCALE GENOMIC DNA]</scope>
    <source>
        <strain evidence="13">DSM 9756</strain>
    </source>
</reference>
<dbReference type="PROSITE" id="PS50110">
    <property type="entry name" value="RESPONSE_REGULATORY"/>
    <property type="match status" value="1"/>
</dbReference>